<sequence length="24" mass="2709">KYYVKEIGKSPTLFNPLGAPENEN</sequence>
<reference evidence="1" key="1">
    <citation type="journal article" date="2015" name="Nature">
        <title>Complex archaea that bridge the gap between prokaryotes and eukaryotes.</title>
        <authorList>
            <person name="Spang A."/>
            <person name="Saw J.H."/>
            <person name="Jorgensen S.L."/>
            <person name="Zaremba-Niedzwiedzka K."/>
            <person name="Martijn J."/>
            <person name="Lind A.E."/>
            <person name="van Eijk R."/>
            <person name="Schleper C."/>
            <person name="Guy L."/>
            <person name="Ettema T.J."/>
        </authorList>
    </citation>
    <scope>NUCLEOTIDE SEQUENCE</scope>
</reference>
<gene>
    <name evidence="1" type="ORF">LCGC14_1235960</name>
</gene>
<organism evidence="1">
    <name type="scientific">marine sediment metagenome</name>
    <dbReference type="NCBI Taxonomy" id="412755"/>
    <lineage>
        <taxon>unclassified sequences</taxon>
        <taxon>metagenomes</taxon>
        <taxon>ecological metagenomes</taxon>
    </lineage>
</organism>
<protein>
    <submittedName>
        <fullName evidence="1">Uncharacterized protein</fullName>
    </submittedName>
</protein>
<feature type="non-terminal residue" evidence="1">
    <location>
        <position position="1"/>
    </location>
</feature>
<evidence type="ECO:0000313" key="1">
    <source>
        <dbReference type="EMBL" id="KKM90691.1"/>
    </source>
</evidence>
<dbReference type="AlphaFoldDB" id="A0A0F9LUA8"/>
<name>A0A0F9LUA8_9ZZZZ</name>
<comment type="caution">
    <text evidence="1">The sequence shown here is derived from an EMBL/GenBank/DDBJ whole genome shotgun (WGS) entry which is preliminary data.</text>
</comment>
<dbReference type="EMBL" id="LAZR01006640">
    <property type="protein sequence ID" value="KKM90691.1"/>
    <property type="molecule type" value="Genomic_DNA"/>
</dbReference>
<proteinExistence type="predicted"/>
<accession>A0A0F9LUA8</accession>